<proteinExistence type="inferred from homology"/>
<evidence type="ECO:0000256" key="1">
    <source>
        <dbReference type="ARBA" id="ARBA00012156"/>
    </source>
</evidence>
<dbReference type="NCBIfam" id="TIGR00329">
    <property type="entry name" value="gcp_kae1"/>
    <property type="match status" value="1"/>
</dbReference>
<dbReference type="FunFam" id="3.30.420.40:FF:000012">
    <property type="entry name" value="tRNA N6-adenosine threonylcarbamoyltransferase"/>
    <property type="match status" value="1"/>
</dbReference>
<dbReference type="EC" id="2.3.1.234" evidence="1"/>
<reference evidence="8" key="1">
    <citation type="submission" date="2018-05" db="EMBL/GenBank/DDBJ databases">
        <authorList>
            <person name="Lanie J.A."/>
            <person name="Ng W.-L."/>
            <person name="Kazmierczak K.M."/>
            <person name="Andrzejewski T.M."/>
            <person name="Davidsen T.M."/>
            <person name="Wayne K.J."/>
            <person name="Tettelin H."/>
            <person name="Glass J.I."/>
            <person name="Rusch D."/>
            <person name="Podicherti R."/>
            <person name="Tsui H.-C.T."/>
            <person name="Winkler M.E."/>
        </authorList>
    </citation>
    <scope>NUCLEOTIDE SEQUENCE</scope>
</reference>
<sequence length="340" mass="35907">MLVFGIETSCDETAAAVVADGFRVLSNVVSSQIDHAAYGGVVPELAARRHVENLPWVVAAALDGADVKWSDIDGIGVTRGPGLVGALLAGWCYGRGAARSRRIPFVGVNHLEAHVHGALMPILEAGNRVDYPLLALIVSGGHTMLYRLPAEAQFCLAGTTLDDAAGEAFDKVSTLLGLGYPGGPVIDQLSDAGDPMGVNLPRARLASPFDFSFSGLKSAVRREALRQGLEPERPDDQRVIDLAASFQCAVLDMLEASTDAALRQFPSRGLVVAGGVASNRGLRARMEALAACYDVPVYLSPLELSTDNAAMVAAQAYRRLVAGEADPFDLTVRANWPLSD</sequence>
<dbReference type="PRINTS" id="PR00789">
    <property type="entry name" value="OSIALOPTASE"/>
</dbReference>
<keyword evidence="2" id="KW-0808">Transferase</keyword>
<dbReference type="GO" id="GO:0046872">
    <property type="term" value="F:metal ion binding"/>
    <property type="evidence" value="ECO:0007669"/>
    <property type="project" value="UniProtKB-KW"/>
</dbReference>
<dbReference type="NCBIfam" id="TIGR03723">
    <property type="entry name" value="T6A_TsaD_YgjD"/>
    <property type="match status" value="1"/>
</dbReference>
<keyword evidence="5" id="KW-0012">Acyltransferase</keyword>
<dbReference type="GO" id="GO:0002949">
    <property type="term" value="P:tRNA threonylcarbamoyladenosine modification"/>
    <property type="evidence" value="ECO:0007669"/>
    <property type="project" value="InterPro"/>
</dbReference>
<evidence type="ECO:0000259" key="7">
    <source>
        <dbReference type="Pfam" id="PF00814"/>
    </source>
</evidence>
<evidence type="ECO:0000256" key="5">
    <source>
        <dbReference type="ARBA" id="ARBA00023315"/>
    </source>
</evidence>
<comment type="catalytic activity">
    <reaction evidence="6">
        <text>L-threonylcarbamoyladenylate + adenosine(37) in tRNA = N(6)-L-threonylcarbamoyladenosine(37) in tRNA + AMP + H(+)</text>
        <dbReference type="Rhea" id="RHEA:37059"/>
        <dbReference type="Rhea" id="RHEA-COMP:10162"/>
        <dbReference type="Rhea" id="RHEA-COMP:10163"/>
        <dbReference type="ChEBI" id="CHEBI:15378"/>
        <dbReference type="ChEBI" id="CHEBI:73682"/>
        <dbReference type="ChEBI" id="CHEBI:74411"/>
        <dbReference type="ChEBI" id="CHEBI:74418"/>
        <dbReference type="ChEBI" id="CHEBI:456215"/>
        <dbReference type="EC" id="2.3.1.234"/>
    </reaction>
</comment>
<dbReference type="SUPFAM" id="SSF53067">
    <property type="entry name" value="Actin-like ATPase domain"/>
    <property type="match status" value="1"/>
</dbReference>
<dbReference type="AlphaFoldDB" id="A0A381YND1"/>
<dbReference type="InterPro" id="IPR022450">
    <property type="entry name" value="TsaD"/>
</dbReference>
<evidence type="ECO:0000256" key="4">
    <source>
        <dbReference type="ARBA" id="ARBA00022723"/>
    </source>
</evidence>
<gene>
    <name evidence="8" type="ORF">METZ01_LOCUS130891</name>
</gene>
<dbReference type="Gene3D" id="3.30.420.40">
    <property type="match status" value="2"/>
</dbReference>
<feature type="domain" description="Gcp-like" evidence="7">
    <location>
        <begin position="24"/>
        <end position="313"/>
    </location>
</feature>
<evidence type="ECO:0000313" key="8">
    <source>
        <dbReference type="EMBL" id="SVA78037.1"/>
    </source>
</evidence>
<dbReference type="GO" id="GO:0061711">
    <property type="term" value="F:tRNA N(6)-L-threonylcarbamoyladenine synthase activity"/>
    <property type="evidence" value="ECO:0007669"/>
    <property type="project" value="UniProtKB-EC"/>
</dbReference>
<dbReference type="InterPro" id="IPR017861">
    <property type="entry name" value="KAE1/TsaD"/>
</dbReference>
<dbReference type="Pfam" id="PF00814">
    <property type="entry name" value="TsaD"/>
    <property type="match status" value="1"/>
</dbReference>
<dbReference type="InterPro" id="IPR043129">
    <property type="entry name" value="ATPase_NBD"/>
</dbReference>
<dbReference type="HAMAP" id="MF_01445">
    <property type="entry name" value="TsaD"/>
    <property type="match status" value="1"/>
</dbReference>
<keyword evidence="4" id="KW-0479">Metal-binding</keyword>
<evidence type="ECO:0000256" key="3">
    <source>
        <dbReference type="ARBA" id="ARBA00022694"/>
    </source>
</evidence>
<dbReference type="EMBL" id="UINC01018551">
    <property type="protein sequence ID" value="SVA78037.1"/>
    <property type="molecule type" value="Genomic_DNA"/>
</dbReference>
<dbReference type="PANTHER" id="PTHR11735">
    <property type="entry name" value="TRNA N6-ADENOSINE THREONYLCARBAMOYLTRANSFERASE"/>
    <property type="match status" value="1"/>
</dbReference>
<dbReference type="InterPro" id="IPR000905">
    <property type="entry name" value="Gcp-like_dom"/>
</dbReference>
<organism evidence="8">
    <name type="scientific">marine metagenome</name>
    <dbReference type="NCBI Taxonomy" id="408172"/>
    <lineage>
        <taxon>unclassified sequences</taxon>
        <taxon>metagenomes</taxon>
        <taxon>ecological metagenomes</taxon>
    </lineage>
</organism>
<evidence type="ECO:0000256" key="6">
    <source>
        <dbReference type="ARBA" id="ARBA00048117"/>
    </source>
</evidence>
<keyword evidence="3" id="KW-0819">tRNA processing</keyword>
<dbReference type="CDD" id="cd24133">
    <property type="entry name" value="ASKHA_NBD_TsaD_bac"/>
    <property type="match status" value="1"/>
</dbReference>
<accession>A0A381YND1</accession>
<dbReference type="PANTHER" id="PTHR11735:SF6">
    <property type="entry name" value="TRNA N6-ADENOSINE THREONYLCARBAMOYLTRANSFERASE, MITOCHONDRIAL"/>
    <property type="match status" value="1"/>
</dbReference>
<protein>
    <recommendedName>
        <fullName evidence="1">N(6)-L-threonylcarbamoyladenine synthase</fullName>
        <ecNumber evidence="1">2.3.1.234</ecNumber>
    </recommendedName>
</protein>
<name>A0A381YND1_9ZZZZ</name>
<evidence type="ECO:0000256" key="2">
    <source>
        <dbReference type="ARBA" id="ARBA00022679"/>
    </source>
</evidence>